<dbReference type="Pfam" id="PF04082">
    <property type="entry name" value="Fungal_trans"/>
    <property type="match status" value="1"/>
</dbReference>
<comment type="caution">
    <text evidence="6">The sequence shown here is derived from an EMBL/GenBank/DDBJ whole genome shotgun (WGS) entry which is preliminary data.</text>
</comment>
<comment type="subcellular location">
    <subcellularLocation>
        <location evidence="1">Nucleus</location>
    </subcellularLocation>
</comment>
<dbReference type="InterPro" id="IPR001138">
    <property type="entry name" value="Zn2Cys6_DnaBD"/>
</dbReference>
<dbReference type="PROSITE" id="PS50048">
    <property type="entry name" value="ZN2_CY6_FUNGAL_2"/>
    <property type="match status" value="1"/>
</dbReference>
<evidence type="ECO:0000256" key="1">
    <source>
        <dbReference type="ARBA" id="ARBA00004123"/>
    </source>
</evidence>
<organism evidence="6 7">
    <name type="scientific">Pyrrhoderma noxium</name>
    <dbReference type="NCBI Taxonomy" id="2282107"/>
    <lineage>
        <taxon>Eukaryota</taxon>
        <taxon>Fungi</taxon>
        <taxon>Dikarya</taxon>
        <taxon>Basidiomycota</taxon>
        <taxon>Agaricomycotina</taxon>
        <taxon>Agaricomycetes</taxon>
        <taxon>Hymenochaetales</taxon>
        <taxon>Hymenochaetaceae</taxon>
        <taxon>Pyrrhoderma</taxon>
    </lineage>
</organism>
<dbReference type="InParanoid" id="A0A286UPM4"/>
<dbReference type="GO" id="GO:0008270">
    <property type="term" value="F:zinc ion binding"/>
    <property type="evidence" value="ECO:0007669"/>
    <property type="project" value="InterPro"/>
</dbReference>
<evidence type="ECO:0000313" key="6">
    <source>
        <dbReference type="EMBL" id="PAV21546.1"/>
    </source>
</evidence>
<evidence type="ECO:0000259" key="5">
    <source>
        <dbReference type="PROSITE" id="PS50048"/>
    </source>
</evidence>
<proteinExistence type="predicted"/>
<accession>A0A286UPM4</accession>
<dbReference type="Pfam" id="PF00172">
    <property type="entry name" value="Zn_clus"/>
    <property type="match status" value="1"/>
</dbReference>
<name>A0A286UPM4_9AGAM</name>
<evidence type="ECO:0000313" key="7">
    <source>
        <dbReference type="Proteomes" id="UP000217199"/>
    </source>
</evidence>
<dbReference type="PANTHER" id="PTHR31001">
    <property type="entry name" value="UNCHARACTERIZED TRANSCRIPTIONAL REGULATORY PROTEIN"/>
    <property type="match status" value="1"/>
</dbReference>
<evidence type="ECO:0000256" key="3">
    <source>
        <dbReference type="ARBA" id="ARBA00023242"/>
    </source>
</evidence>
<dbReference type="InterPro" id="IPR050613">
    <property type="entry name" value="Sec_Metabolite_Reg"/>
</dbReference>
<feature type="region of interest" description="Disordered" evidence="4">
    <location>
        <begin position="696"/>
        <end position="734"/>
    </location>
</feature>
<dbReference type="Proteomes" id="UP000217199">
    <property type="component" value="Unassembled WGS sequence"/>
</dbReference>
<dbReference type="InterPro" id="IPR007219">
    <property type="entry name" value="XnlR_reg_dom"/>
</dbReference>
<sequence length="871" mass="98301">MRSLLTDFRRGRDKVSVEVRRARGEISCAECRRLKLKCDKSIPCDTCVRRGCETICPNKTLSTGQGTRFITADTKIQHQKLSEMSKRIRKLEDALQIAHSALNSGHHPLLSEELLEIKNGTARSSFTDSETNDDPPEDLENVLDSYGSLTLSDRGTEEYVAGAIELLVTSTNSLSDKSGSPNMPSELSHLSRMFPYTPLYLPVNELQVLIKSSLPSFERALVLIDCYLENLSWFFRSVDREQIMEELIPIIYFSNGDVNKDGSTDPHALALILAVFACGAITDPDLEPRNEEAEYYYHLTRASLGLKSVLDGVSLLSIQAISLIGLYDLCSTTRVTPETAWKTVSFSCSLAASIGLHRDPARFNLSPKLVQRRRQVFWELYALDAWKSLGSGRPITFHRSVVDCQFPEDRDSYLNDANDIIPGFWRVKYLYAREIIVDFIERVGSARLLKYSKVLELDKKIRSFNPQGWESRPPSPSSRKTFDIVKCLVLDYMRDTTIVLLHRNFFARAMIDNPRDPLQTSFSPSYRAAYHSASNLIRTVLCHYDTYPELWTRVWPFWEHTFLSSIILGSVAANSYDHDLKVRSYGEFVDILSLMSKITWQPVVGAGLSILLQLYEKARRELYPEQSTPPYTREINPVREASRMASPLETQSLLETLSQGSSTKRPLHVAPEVIFATYTSCSDIVEFASFFSRNRKENDSSIDSTPRCLDGSQLNSLADPGTNKPKGGPESTLFPETERVSECLGYPSSLGVHTSHSFSEDSRSSQPQAAEYLYHHNEPVYENIATNNWHSEPTEGTNTKANHPRETPLRAMGDKYMHSSSYYDYTQYNASEIESSFPGSSHSVNAQWWVSYPRDNGNIGLGTTVGPDFDT</sequence>
<dbReference type="STRING" id="2282107.A0A286UPM4"/>
<dbReference type="GO" id="GO:0000981">
    <property type="term" value="F:DNA-binding transcription factor activity, RNA polymerase II-specific"/>
    <property type="evidence" value="ECO:0007669"/>
    <property type="project" value="InterPro"/>
</dbReference>
<dbReference type="OrthoDB" id="424974at2759"/>
<dbReference type="SMART" id="SM00906">
    <property type="entry name" value="Fungal_trans"/>
    <property type="match status" value="1"/>
</dbReference>
<feature type="domain" description="Zn(2)-C6 fungal-type" evidence="5">
    <location>
        <begin position="27"/>
        <end position="56"/>
    </location>
</feature>
<dbReference type="PROSITE" id="PS00463">
    <property type="entry name" value="ZN2_CY6_FUNGAL_1"/>
    <property type="match status" value="1"/>
</dbReference>
<dbReference type="PANTHER" id="PTHR31001:SF56">
    <property type="entry name" value="ZN(2)-C6 FUNGAL-TYPE DOMAIN-CONTAINING PROTEIN"/>
    <property type="match status" value="1"/>
</dbReference>
<dbReference type="CDD" id="cd00067">
    <property type="entry name" value="GAL4"/>
    <property type="match status" value="1"/>
</dbReference>
<dbReference type="GO" id="GO:0006351">
    <property type="term" value="P:DNA-templated transcription"/>
    <property type="evidence" value="ECO:0007669"/>
    <property type="project" value="InterPro"/>
</dbReference>
<keyword evidence="2" id="KW-0479">Metal-binding</keyword>
<dbReference type="CDD" id="cd12148">
    <property type="entry name" value="fungal_TF_MHR"/>
    <property type="match status" value="1"/>
</dbReference>
<dbReference type="GO" id="GO:0005634">
    <property type="term" value="C:nucleus"/>
    <property type="evidence" value="ECO:0007669"/>
    <property type="project" value="UniProtKB-SubCell"/>
</dbReference>
<reference evidence="6 7" key="1">
    <citation type="journal article" date="2017" name="Mol. Ecol.">
        <title>Comparative and population genomic landscape of Phellinus noxius: A hypervariable fungus causing root rot in trees.</title>
        <authorList>
            <person name="Chung C.L."/>
            <person name="Lee T.J."/>
            <person name="Akiba M."/>
            <person name="Lee H.H."/>
            <person name="Kuo T.H."/>
            <person name="Liu D."/>
            <person name="Ke H.M."/>
            <person name="Yokoi T."/>
            <person name="Roa M.B."/>
            <person name="Lu M.J."/>
            <person name="Chang Y.Y."/>
            <person name="Ann P.J."/>
            <person name="Tsai J.N."/>
            <person name="Chen C.Y."/>
            <person name="Tzean S.S."/>
            <person name="Ota Y."/>
            <person name="Hattori T."/>
            <person name="Sahashi N."/>
            <person name="Liou R.F."/>
            <person name="Kikuchi T."/>
            <person name="Tsai I.J."/>
        </authorList>
    </citation>
    <scope>NUCLEOTIDE SEQUENCE [LARGE SCALE GENOMIC DNA]</scope>
    <source>
        <strain evidence="6 7">FFPRI411160</strain>
    </source>
</reference>
<dbReference type="EMBL" id="NBII01000002">
    <property type="protein sequence ID" value="PAV21546.1"/>
    <property type="molecule type" value="Genomic_DNA"/>
</dbReference>
<dbReference type="Gene3D" id="4.10.240.10">
    <property type="entry name" value="Zn(2)-C6 fungal-type DNA-binding domain"/>
    <property type="match status" value="1"/>
</dbReference>
<dbReference type="SUPFAM" id="SSF57701">
    <property type="entry name" value="Zn2/Cys6 DNA-binding domain"/>
    <property type="match status" value="1"/>
</dbReference>
<dbReference type="AlphaFoldDB" id="A0A286UPM4"/>
<keyword evidence="3" id="KW-0539">Nucleus</keyword>
<dbReference type="InterPro" id="IPR036864">
    <property type="entry name" value="Zn2-C6_fun-type_DNA-bd_sf"/>
</dbReference>
<dbReference type="SMART" id="SM00066">
    <property type="entry name" value="GAL4"/>
    <property type="match status" value="1"/>
</dbReference>
<dbReference type="GO" id="GO:0003677">
    <property type="term" value="F:DNA binding"/>
    <property type="evidence" value="ECO:0007669"/>
    <property type="project" value="InterPro"/>
</dbReference>
<evidence type="ECO:0000256" key="4">
    <source>
        <dbReference type="SAM" id="MobiDB-lite"/>
    </source>
</evidence>
<evidence type="ECO:0000256" key="2">
    <source>
        <dbReference type="ARBA" id="ARBA00022723"/>
    </source>
</evidence>
<keyword evidence="7" id="KW-1185">Reference proteome</keyword>
<gene>
    <name evidence="6" type="ORF">PNOK_0150300</name>
</gene>
<protein>
    <recommendedName>
        <fullName evidence="5">Zn(2)-C6 fungal-type domain-containing protein</fullName>
    </recommendedName>
</protein>